<feature type="region of interest" description="Disordered" evidence="1">
    <location>
        <begin position="168"/>
        <end position="234"/>
    </location>
</feature>
<feature type="compositionally biased region" description="Basic and acidic residues" evidence="1">
    <location>
        <begin position="223"/>
        <end position="232"/>
    </location>
</feature>
<evidence type="ECO:0000313" key="3">
    <source>
        <dbReference type="Proteomes" id="UP001358586"/>
    </source>
</evidence>
<protein>
    <submittedName>
        <fullName evidence="2">Uncharacterized protein</fullName>
    </submittedName>
</protein>
<gene>
    <name evidence="2" type="ORF">PVK06_040425</name>
</gene>
<evidence type="ECO:0000256" key="1">
    <source>
        <dbReference type="SAM" id="MobiDB-lite"/>
    </source>
</evidence>
<keyword evidence="3" id="KW-1185">Reference proteome</keyword>
<sequence length="284" mass="33105">MSRKRTRSSKTTPENSILIDEEVKGRFNLLFKHQPMMPKKGFNLKTHEFMVVPIPIRKKINALKWERFCDTHSLPDDELVRKFYASLTMQDATEVIVRKKKVPLTSKSINDLFNLPDVEEDEYHPMMNNINWDFLQQVLDVVTNPGSQWIIRRCIRNHDLERLVKKVHDPNLGEQEEPTESDIDESINETETEVNSVTETEEEESDKESNSPKPVEGSTTPKLEVEPEKETVKLSVEPESTSLMLTSASTARKSELSIMMDMYNFMHNQQQTYWKYAKIRDNSI</sequence>
<organism evidence="2 3">
    <name type="scientific">Gossypium arboreum</name>
    <name type="common">Tree cotton</name>
    <name type="synonym">Gossypium nanking</name>
    <dbReference type="NCBI Taxonomy" id="29729"/>
    <lineage>
        <taxon>Eukaryota</taxon>
        <taxon>Viridiplantae</taxon>
        <taxon>Streptophyta</taxon>
        <taxon>Embryophyta</taxon>
        <taxon>Tracheophyta</taxon>
        <taxon>Spermatophyta</taxon>
        <taxon>Magnoliopsida</taxon>
        <taxon>eudicotyledons</taxon>
        <taxon>Gunneridae</taxon>
        <taxon>Pentapetalae</taxon>
        <taxon>rosids</taxon>
        <taxon>malvids</taxon>
        <taxon>Malvales</taxon>
        <taxon>Malvaceae</taxon>
        <taxon>Malvoideae</taxon>
        <taxon>Gossypium</taxon>
    </lineage>
</organism>
<feature type="compositionally biased region" description="Acidic residues" evidence="1">
    <location>
        <begin position="174"/>
        <end position="192"/>
    </location>
</feature>
<dbReference type="EMBL" id="JARKNE010000011">
    <property type="protein sequence ID" value="KAK5785806.1"/>
    <property type="molecule type" value="Genomic_DNA"/>
</dbReference>
<evidence type="ECO:0000313" key="2">
    <source>
        <dbReference type="EMBL" id="KAK5785806.1"/>
    </source>
</evidence>
<reference evidence="2 3" key="1">
    <citation type="submission" date="2023-03" db="EMBL/GenBank/DDBJ databases">
        <title>WGS of Gossypium arboreum.</title>
        <authorList>
            <person name="Yu D."/>
        </authorList>
    </citation>
    <scope>NUCLEOTIDE SEQUENCE [LARGE SCALE GENOMIC DNA]</scope>
    <source>
        <tissue evidence="2">Leaf</tissue>
    </source>
</reference>
<comment type="caution">
    <text evidence="2">The sequence shown here is derived from an EMBL/GenBank/DDBJ whole genome shotgun (WGS) entry which is preliminary data.</text>
</comment>
<accession>A0ABR0N5E0</accession>
<dbReference type="Proteomes" id="UP001358586">
    <property type="component" value="Chromosome 11"/>
</dbReference>
<proteinExistence type="predicted"/>
<name>A0ABR0N5E0_GOSAR</name>